<dbReference type="AlphaFoldDB" id="A0A930VI28"/>
<keyword evidence="2" id="KW-1185">Reference proteome</keyword>
<accession>A0A930VI28</accession>
<dbReference type="PANTHER" id="PTHR30458">
    <property type="entry name" value="PHENYLACETIC ACID DEGRADATION PROTEIN PAA"/>
    <property type="match status" value="1"/>
</dbReference>
<dbReference type="EMBL" id="JADKPN010000021">
    <property type="protein sequence ID" value="MBF4766021.1"/>
    <property type="molecule type" value="Genomic_DNA"/>
</dbReference>
<dbReference type="InterPro" id="IPR012347">
    <property type="entry name" value="Ferritin-like"/>
</dbReference>
<reference evidence="1" key="1">
    <citation type="submission" date="2020-11" db="EMBL/GenBank/DDBJ databases">
        <title>Nocardioides sp. nov., isolated from Soil of Cynanchum wilfordii Hemsley rhizosphere.</title>
        <authorList>
            <person name="Lee J.-S."/>
            <person name="Suh M.K."/>
            <person name="Kim J.-S."/>
        </authorList>
    </citation>
    <scope>NUCLEOTIDE SEQUENCE</scope>
    <source>
        <strain evidence="1">KCTC 19275</strain>
    </source>
</reference>
<dbReference type="PANTHER" id="PTHR30458:SF0">
    <property type="entry name" value="1,2-PHENYLACETYL-COA EPOXIDASE, SUBUNIT C"/>
    <property type="match status" value="1"/>
</dbReference>
<dbReference type="InterPro" id="IPR011882">
    <property type="entry name" value="PaaC"/>
</dbReference>
<dbReference type="SUPFAM" id="SSF47240">
    <property type="entry name" value="Ferritin-like"/>
    <property type="match status" value="1"/>
</dbReference>
<name>A0A930VI28_9ACTN</name>
<proteinExistence type="predicted"/>
<dbReference type="Gene3D" id="1.20.1260.10">
    <property type="match status" value="1"/>
</dbReference>
<gene>
    <name evidence="1" type="primary">paaC</name>
    <name evidence="1" type="ORF">ISU07_23030</name>
</gene>
<dbReference type="Pfam" id="PF05138">
    <property type="entry name" value="PaaA_PaaC"/>
    <property type="match status" value="1"/>
</dbReference>
<dbReference type="NCBIfam" id="TIGR02158">
    <property type="entry name" value="PA_CoA_Oxy3"/>
    <property type="match status" value="1"/>
</dbReference>
<evidence type="ECO:0000313" key="1">
    <source>
        <dbReference type="EMBL" id="MBF4766021.1"/>
    </source>
</evidence>
<dbReference type="GO" id="GO:0010124">
    <property type="term" value="P:phenylacetate catabolic process"/>
    <property type="evidence" value="ECO:0007669"/>
    <property type="project" value="InterPro"/>
</dbReference>
<sequence length="247" mass="26863">MDAHVEYVLGLADDALVTAQRMGWWISRAPELEEDVALANIGLDQLGQARSLLQHAGALEGDGRTEDDLAYWRDDRDFRCVHLVERPQTDFGVAMARLLILSAYQNELYAALLGSTDGVLSGVAGKAVKEVAYHLDHAHHWVVRLGDGTPESHARMQAALDAEWPFVEELFTPADPALVASGVAADPTALRGAVLDRIAKVVAEATLTLPEVAPRLGGGREGRHTEQLGYLLAEMQHLARSHPGARW</sequence>
<dbReference type="RefSeq" id="WP_194709201.1">
    <property type="nucleotide sequence ID" value="NZ_JADKPN010000021.1"/>
</dbReference>
<dbReference type="InterPro" id="IPR052703">
    <property type="entry name" value="Aromatic_CoA_ox/epox"/>
</dbReference>
<dbReference type="PIRSF" id="PIRSF037834">
    <property type="entry name" value="PA_CoA_Oase3"/>
    <property type="match status" value="1"/>
</dbReference>
<dbReference type="InterPro" id="IPR007814">
    <property type="entry name" value="PaaA_PaaC"/>
</dbReference>
<protein>
    <submittedName>
        <fullName evidence="1">Phenylacetate-CoA oxygenase subunit PaaC</fullName>
    </submittedName>
</protein>
<comment type="caution">
    <text evidence="1">The sequence shown here is derived from an EMBL/GenBank/DDBJ whole genome shotgun (WGS) entry which is preliminary data.</text>
</comment>
<evidence type="ECO:0000313" key="2">
    <source>
        <dbReference type="Proteomes" id="UP000640489"/>
    </source>
</evidence>
<organism evidence="1 2">
    <name type="scientific">Nocardioides islandensis</name>
    <dbReference type="NCBI Taxonomy" id="433663"/>
    <lineage>
        <taxon>Bacteria</taxon>
        <taxon>Bacillati</taxon>
        <taxon>Actinomycetota</taxon>
        <taxon>Actinomycetes</taxon>
        <taxon>Propionibacteriales</taxon>
        <taxon>Nocardioidaceae</taxon>
        <taxon>Nocardioides</taxon>
    </lineage>
</organism>
<dbReference type="Proteomes" id="UP000640489">
    <property type="component" value="Unassembled WGS sequence"/>
</dbReference>
<dbReference type="GO" id="GO:0005829">
    <property type="term" value="C:cytosol"/>
    <property type="evidence" value="ECO:0007669"/>
    <property type="project" value="TreeGrafter"/>
</dbReference>
<dbReference type="InterPro" id="IPR009078">
    <property type="entry name" value="Ferritin-like_SF"/>
</dbReference>